<dbReference type="Proteomes" id="UP000661112">
    <property type="component" value="Unassembled WGS sequence"/>
</dbReference>
<dbReference type="InterPro" id="IPR001296">
    <property type="entry name" value="Glyco_trans_1"/>
</dbReference>
<evidence type="ECO:0000313" key="2">
    <source>
        <dbReference type="EMBL" id="MBD2503646.1"/>
    </source>
</evidence>
<reference evidence="2 3" key="1">
    <citation type="journal article" date="2020" name="ISME J.">
        <title>Comparative genomics reveals insights into cyanobacterial evolution and habitat adaptation.</title>
        <authorList>
            <person name="Chen M.Y."/>
            <person name="Teng W.K."/>
            <person name="Zhao L."/>
            <person name="Hu C.X."/>
            <person name="Zhou Y.K."/>
            <person name="Han B.P."/>
            <person name="Song L.R."/>
            <person name="Shu W.S."/>
        </authorList>
    </citation>
    <scope>NUCLEOTIDE SEQUENCE [LARGE SCALE GENOMIC DNA]</scope>
    <source>
        <strain evidence="2 3">FACHB-119</strain>
    </source>
</reference>
<feature type="domain" description="Glycosyl transferase family 1" evidence="1">
    <location>
        <begin position="187"/>
        <end position="299"/>
    </location>
</feature>
<evidence type="ECO:0000313" key="3">
    <source>
        <dbReference type="Proteomes" id="UP000661112"/>
    </source>
</evidence>
<organism evidence="2 3">
    <name type="scientific">Anabaena azotica FACHB-119</name>
    <dbReference type="NCBI Taxonomy" id="947527"/>
    <lineage>
        <taxon>Bacteria</taxon>
        <taxon>Bacillati</taxon>
        <taxon>Cyanobacteriota</taxon>
        <taxon>Cyanophyceae</taxon>
        <taxon>Nostocales</taxon>
        <taxon>Nostocaceae</taxon>
        <taxon>Anabaena</taxon>
        <taxon>Anabaena azotica</taxon>
    </lineage>
</organism>
<dbReference type="Pfam" id="PF00534">
    <property type="entry name" value="Glycos_transf_1"/>
    <property type="match status" value="1"/>
</dbReference>
<protein>
    <submittedName>
        <fullName evidence="2">Glycosyltransferase</fullName>
    </submittedName>
</protein>
<dbReference type="SUPFAM" id="SSF53756">
    <property type="entry name" value="UDP-Glycosyltransferase/glycogen phosphorylase"/>
    <property type="match status" value="1"/>
</dbReference>
<gene>
    <name evidence="2" type="ORF">H6G83_24065</name>
</gene>
<dbReference type="EMBL" id="JACJSG010000038">
    <property type="protein sequence ID" value="MBD2503646.1"/>
    <property type="molecule type" value="Genomic_DNA"/>
</dbReference>
<comment type="caution">
    <text evidence="2">The sequence shown here is derived from an EMBL/GenBank/DDBJ whole genome shotgun (WGS) entry which is preliminary data.</text>
</comment>
<keyword evidence="3" id="KW-1185">Reference proteome</keyword>
<accession>A0ABR8DBX0</accession>
<dbReference type="Gene3D" id="3.40.50.2000">
    <property type="entry name" value="Glycogen Phosphorylase B"/>
    <property type="match status" value="1"/>
</dbReference>
<proteinExistence type="predicted"/>
<name>A0ABR8DBX0_9NOST</name>
<evidence type="ECO:0000259" key="1">
    <source>
        <dbReference type="Pfam" id="PF00534"/>
    </source>
</evidence>
<sequence>MKSAEILVFATKGTKSNEEARILKLLQKFSLQVVPFERANKFKSFINIIQQALQTKPRLIVMEGTGVLGGMACLFLQWFFHIPYVVSSGDAIAPFISLNYPLIVPIVKVYEQTLCRFCAGFIGWTPYLVGRALTFGAPKGVTAAGWAYFSRTVEQLADSRVSIRQQLGIPDDSLVFGLLGSIVLIERFQYCYGYELIKAFQKINPNNVTILVVGDGSGLAYLKQLAGEDMGKRIFLPGNVPYEQVLDYMAAMDVASLPQSVDAVGSFRYTTKLSEYIAARLPVITSQIPMAYDIAGDWVWRLPGAKPWEECYIDALANLMATVTDEAIAIKKQAIPIQPSDFDLETQVVRVTNFITEIMKTN</sequence>
<dbReference type="RefSeq" id="WP_190476595.1">
    <property type="nucleotide sequence ID" value="NZ_JACJSG010000038.1"/>
</dbReference>